<comment type="caution">
    <text evidence="1">The sequence shown here is derived from an EMBL/GenBank/DDBJ whole genome shotgun (WGS) entry which is preliminary data.</text>
</comment>
<dbReference type="EMBL" id="JACXAJ010000004">
    <property type="protein sequence ID" value="MBD1397640.1"/>
    <property type="molecule type" value="Genomic_DNA"/>
</dbReference>
<accession>A0ABR7XH91</accession>
<gene>
    <name evidence="1" type="ORF">H9Q13_10715</name>
</gene>
<evidence type="ECO:0000313" key="1">
    <source>
        <dbReference type="EMBL" id="MBD1397640.1"/>
    </source>
</evidence>
<dbReference type="Proteomes" id="UP000625551">
    <property type="component" value="Unassembled WGS sequence"/>
</dbReference>
<dbReference type="CDD" id="cd02518">
    <property type="entry name" value="GT2_SpsF"/>
    <property type="match status" value="1"/>
</dbReference>
<dbReference type="InterPro" id="IPR003329">
    <property type="entry name" value="Cytidylyl_trans"/>
</dbReference>
<dbReference type="Gene3D" id="3.90.550.10">
    <property type="entry name" value="Spore Coat Polysaccharide Biosynthesis Protein SpsA, Chain A"/>
    <property type="match status" value="1"/>
</dbReference>
<name>A0ABR7XH91_9BACT</name>
<proteinExistence type="predicted"/>
<dbReference type="PANTHER" id="PTHR42866">
    <property type="entry name" value="3-DEOXY-MANNO-OCTULOSONATE CYTIDYLYLTRANSFERASE"/>
    <property type="match status" value="1"/>
</dbReference>
<dbReference type="Pfam" id="PF02348">
    <property type="entry name" value="CTP_transf_3"/>
    <property type="match status" value="1"/>
</dbReference>
<dbReference type="SUPFAM" id="SSF53448">
    <property type="entry name" value="Nucleotide-diphospho-sugar transferases"/>
    <property type="match status" value="1"/>
</dbReference>
<keyword evidence="2" id="KW-1185">Reference proteome</keyword>
<dbReference type="PANTHER" id="PTHR42866:SF1">
    <property type="entry name" value="SPORE COAT POLYSACCHARIDE BIOSYNTHESIS PROTEIN SPSF"/>
    <property type="match status" value="1"/>
</dbReference>
<dbReference type="InterPro" id="IPR029044">
    <property type="entry name" value="Nucleotide-diphossugar_trans"/>
</dbReference>
<protein>
    <submittedName>
        <fullName evidence="1">Glycosyltransferase family protein</fullName>
    </submittedName>
</protein>
<reference evidence="1 2" key="1">
    <citation type="submission" date="2020-09" db="EMBL/GenBank/DDBJ databases">
        <title>Genome sequencing and assembly of Pontibacter sp.</title>
        <authorList>
            <person name="Chhetri G."/>
        </authorList>
    </citation>
    <scope>NUCLEOTIDE SEQUENCE [LARGE SCALE GENOMIC DNA]</scope>
    <source>
        <strain evidence="1 2">JH31</strain>
    </source>
</reference>
<organism evidence="1 2">
    <name type="scientific">Pontibacter aquaedesilientis</name>
    <dbReference type="NCBI Taxonomy" id="2766980"/>
    <lineage>
        <taxon>Bacteria</taxon>
        <taxon>Pseudomonadati</taxon>
        <taxon>Bacteroidota</taxon>
        <taxon>Cytophagia</taxon>
        <taxon>Cytophagales</taxon>
        <taxon>Hymenobacteraceae</taxon>
        <taxon>Pontibacter</taxon>
    </lineage>
</organism>
<dbReference type="RefSeq" id="WP_191183796.1">
    <property type="nucleotide sequence ID" value="NZ_JACXAJ010000004.1"/>
</dbReference>
<sequence>MTTKKVGVISQARMTSTRLPGKVLLKAGGKTMLQHHVDRLRDAGLDVYIATTQNTSDDPIAAYAAQANIPCYRGDEHNVLSRFYECALRYGLDVIVRVTSDCPLIDGQLIADAVQQYLAWDDEAVYLSNALQRTFPRGFDFEIFSFGLLKEAFQNATLTADLEHVTPYINQNKSGRVTLRHYTQDKDASQFRITLDTPEDFELISLLMEQHGAHKLSGDEIMLLLENHPKLQNINAHVEQKKLGE</sequence>
<evidence type="ECO:0000313" key="2">
    <source>
        <dbReference type="Proteomes" id="UP000625551"/>
    </source>
</evidence>